<reference evidence="1 2" key="1">
    <citation type="journal article" date="2016" name="J. Zhejiang Univ. Sci. B">
        <title>Antibiotic resistance mechanisms of Myroides sp.</title>
        <authorList>
            <person name="Hu S."/>
            <person name="Yuan S."/>
            <person name="Qu H."/>
            <person name="Jiang T."/>
            <person name="Zhou Y."/>
            <person name="Wang M."/>
            <person name="Ming D."/>
        </authorList>
    </citation>
    <scope>NUCLEOTIDE SEQUENCE [LARGE SCALE GENOMIC DNA]</scope>
    <source>
        <strain evidence="1 2">PR63039</strain>
    </source>
</reference>
<proteinExistence type="predicted"/>
<dbReference type="KEGG" id="mod:AS202_03375"/>
<sequence length="333" mass="37898">MEINIDQIKTELGAYIKENPNVLSPAIYSKEVTIDKHCETITKVNGEFPSFASIMSHVVQGFSSEWTAMGEIQFNAKKLSAYKQKVNFEFVPADMVGSWLAKMYEEGKTLEEMPISKFIFEKIHEKIVSDVEILSLRGKRDDNDNVKKFGKSLNGWATIITAIKADTKFPGFSIPLQAFSKTNVVDVFKDFEEGLPANTETKKVFCSKKIGMWYKNAYKAEYGSNPTYKEGDTMRTPLLDLEIVPLNIPDDIIFSTTEWNMKKLIDIINGAKITDIQKLDYKLKVFFEFTLNYDTAINQVCFIGNFDADAVRGLNNKEQNELFFPEEDGLIVK</sequence>
<dbReference type="AlphaFoldDB" id="A0AAI8C356"/>
<dbReference type="RefSeq" id="WP_058699111.1">
    <property type="nucleotide sequence ID" value="NZ_CP013690.1"/>
</dbReference>
<accession>A0AAI8C356</accession>
<evidence type="ECO:0000313" key="2">
    <source>
        <dbReference type="Proteomes" id="UP000069030"/>
    </source>
</evidence>
<evidence type="ECO:0000313" key="1">
    <source>
        <dbReference type="EMBL" id="ALU25254.1"/>
    </source>
</evidence>
<dbReference type="Proteomes" id="UP000069030">
    <property type="component" value="Chromosome"/>
</dbReference>
<organism evidence="1 2">
    <name type="scientific">Myroides odoratimimus</name>
    <dbReference type="NCBI Taxonomy" id="76832"/>
    <lineage>
        <taxon>Bacteria</taxon>
        <taxon>Pseudomonadati</taxon>
        <taxon>Bacteroidota</taxon>
        <taxon>Flavobacteriia</taxon>
        <taxon>Flavobacteriales</taxon>
        <taxon>Flavobacteriaceae</taxon>
        <taxon>Myroides</taxon>
    </lineage>
</organism>
<name>A0AAI8C356_9FLAO</name>
<protein>
    <submittedName>
        <fullName evidence="1">Uncharacterized protein</fullName>
    </submittedName>
</protein>
<dbReference type="EMBL" id="CP013690">
    <property type="protein sequence ID" value="ALU25254.1"/>
    <property type="molecule type" value="Genomic_DNA"/>
</dbReference>
<gene>
    <name evidence="1" type="ORF">AS202_03375</name>
</gene>